<accession>A0AAN8N109</accession>
<keyword evidence="3" id="KW-1185">Reference proteome</keyword>
<evidence type="ECO:0000256" key="1">
    <source>
        <dbReference type="SAM" id="SignalP"/>
    </source>
</evidence>
<name>A0AAN8N109_9PEZI</name>
<protein>
    <submittedName>
        <fullName evidence="2">Uncharacterized protein</fullName>
    </submittedName>
</protein>
<dbReference type="EMBL" id="JAVHNR010000001">
    <property type="protein sequence ID" value="KAK6356913.1"/>
    <property type="molecule type" value="Genomic_DNA"/>
</dbReference>
<feature type="chain" id="PRO_5042864803" evidence="1">
    <location>
        <begin position="23"/>
        <end position="408"/>
    </location>
</feature>
<comment type="caution">
    <text evidence="2">The sequence shown here is derived from an EMBL/GenBank/DDBJ whole genome shotgun (WGS) entry which is preliminary data.</text>
</comment>
<keyword evidence="1" id="KW-0732">Signal</keyword>
<organism evidence="2 3">
    <name type="scientific">Orbilia javanica</name>
    <dbReference type="NCBI Taxonomy" id="47235"/>
    <lineage>
        <taxon>Eukaryota</taxon>
        <taxon>Fungi</taxon>
        <taxon>Dikarya</taxon>
        <taxon>Ascomycota</taxon>
        <taxon>Pezizomycotina</taxon>
        <taxon>Orbiliomycetes</taxon>
        <taxon>Orbiliales</taxon>
        <taxon>Orbiliaceae</taxon>
        <taxon>Orbilia</taxon>
    </lineage>
</organism>
<gene>
    <name evidence="2" type="ORF">TWF718_001251</name>
</gene>
<dbReference type="Proteomes" id="UP001313282">
    <property type="component" value="Unassembled WGS sequence"/>
</dbReference>
<evidence type="ECO:0000313" key="2">
    <source>
        <dbReference type="EMBL" id="KAK6356913.1"/>
    </source>
</evidence>
<feature type="signal peptide" evidence="1">
    <location>
        <begin position="1"/>
        <end position="22"/>
    </location>
</feature>
<sequence>MPSLRSLVRAVVCASIAQTVIAAPNSTACNANNCLRALRRFGSTSYAKISTDCAGYSWATGTPSVVTVYETITATETLTTVAVATEAKTVVETSYQVVTETNSESTVIVAQSYPDPFKAGVTARAIAARDFTPGPIPTYASACTSGERYVSACSCYGIPVGVATILSTTTVLEHVTETTYITSSVFTTEEVAETVVEPTTTTVNVEYTSFAMAITSADEGFPYDKFGPNSSQTGVYVDMTFGRWEFWGDVGTSSIRQPDGRIYYPHLGTRWYHYCTSSYLVGSTGQYYSAPSGSMFVNSFDSASAGTPGQELSCNWGSDNVIHCSCTVDGVAYTKMTYHRNETHPVAEFTLRSGSLPATGEWQLYAKAITSEYCQDAGEDDEECWAWNNADGAIWTSWKSRRSLHRKI</sequence>
<dbReference type="AlphaFoldDB" id="A0AAN8N109"/>
<proteinExistence type="predicted"/>
<reference evidence="2 3" key="1">
    <citation type="submission" date="2019-10" db="EMBL/GenBank/DDBJ databases">
        <authorList>
            <person name="Palmer J.M."/>
        </authorList>
    </citation>
    <scope>NUCLEOTIDE SEQUENCE [LARGE SCALE GENOMIC DNA]</scope>
    <source>
        <strain evidence="2 3">TWF718</strain>
    </source>
</reference>
<evidence type="ECO:0000313" key="3">
    <source>
        <dbReference type="Proteomes" id="UP001313282"/>
    </source>
</evidence>